<evidence type="ECO:0000313" key="2">
    <source>
        <dbReference type="Proteomes" id="UP000299102"/>
    </source>
</evidence>
<evidence type="ECO:0000313" key="1">
    <source>
        <dbReference type="EMBL" id="GBP87929.1"/>
    </source>
</evidence>
<dbReference type="AlphaFoldDB" id="A0A4C1ZM13"/>
<name>A0A4C1ZM13_EUMVA</name>
<proteinExistence type="predicted"/>
<dbReference type="Proteomes" id="UP000299102">
    <property type="component" value="Unassembled WGS sequence"/>
</dbReference>
<protein>
    <submittedName>
        <fullName evidence="1">Uncharacterized protein</fullName>
    </submittedName>
</protein>
<accession>A0A4C1ZM13</accession>
<dbReference type="EMBL" id="BGZK01001895">
    <property type="protein sequence ID" value="GBP87929.1"/>
    <property type="molecule type" value="Genomic_DNA"/>
</dbReference>
<comment type="caution">
    <text evidence="1">The sequence shown here is derived from an EMBL/GenBank/DDBJ whole genome shotgun (WGS) entry which is preliminary data.</text>
</comment>
<keyword evidence="2" id="KW-1185">Reference proteome</keyword>
<reference evidence="1 2" key="1">
    <citation type="journal article" date="2019" name="Commun. Biol.">
        <title>The bagworm genome reveals a unique fibroin gene that provides high tensile strength.</title>
        <authorList>
            <person name="Kono N."/>
            <person name="Nakamura H."/>
            <person name="Ohtoshi R."/>
            <person name="Tomita M."/>
            <person name="Numata K."/>
            <person name="Arakawa K."/>
        </authorList>
    </citation>
    <scope>NUCLEOTIDE SEQUENCE [LARGE SCALE GENOMIC DNA]</scope>
</reference>
<sequence length="84" mass="9480">MYFDYNYGREADRIDAGGGGHLPSGVKSGLSRGRAKYKERRTDAELIQFIRNIMWRRKAWATWATAYGLAVQGLAPPKFILCIA</sequence>
<gene>
    <name evidence="1" type="ORF">EVAR_59006_1</name>
</gene>
<organism evidence="1 2">
    <name type="scientific">Eumeta variegata</name>
    <name type="common">Bagworm moth</name>
    <name type="synonym">Eumeta japonica</name>
    <dbReference type="NCBI Taxonomy" id="151549"/>
    <lineage>
        <taxon>Eukaryota</taxon>
        <taxon>Metazoa</taxon>
        <taxon>Ecdysozoa</taxon>
        <taxon>Arthropoda</taxon>
        <taxon>Hexapoda</taxon>
        <taxon>Insecta</taxon>
        <taxon>Pterygota</taxon>
        <taxon>Neoptera</taxon>
        <taxon>Endopterygota</taxon>
        <taxon>Lepidoptera</taxon>
        <taxon>Glossata</taxon>
        <taxon>Ditrysia</taxon>
        <taxon>Tineoidea</taxon>
        <taxon>Psychidae</taxon>
        <taxon>Oiketicinae</taxon>
        <taxon>Eumeta</taxon>
    </lineage>
</organism>